<organism evidence="2 3">
    <name type="scientific">Kwoniella dendrophila CBS 6074</name>
    <dbReference type="NCBI Taxonomy" id="1295534"/>
    <lineage>
        <taxon>Eukaryota</taxon>
        <taxon>Fungi</taxon>
        <taxon>Dikarya</taxon>
        <taxon>Basidiomycota</taxon>
        <taxon>Agaricomycotina</taxon>
        <taxon>Tremellomycetes</taxon>
        <taxon>Tremellales</taxon>
        <taxon>Cryptococcaceae</taxon>
        <taxon>Kwoniella</taxon>
    </lineage>
</organism>
<feature type="compositionally biased region" description="Polar residues" evidence="1">
    <location>
        <begin position="23"/>
        <end position="60"/>
    </location>
</feature>
<proteinExistence type="predicted"/>
<dbReference type="GeneID" id="91097847"/>
<gene>
    <name evidence="2" type="ORF">L201_007178</name>
</gene>
<sequence length="90" mass="9492">MSSNTNNYSQQTYEYKGVTGTTLRASASDGSSSNTGTLKYSGVTGTPIYSSTIPNDTRASVTREPDPVWKAGNGYYYTSSGNSNNGANRG</sequence>
<dbReference type="Proteomes" id="UP001355207">
    <property type="component" value="Chromosome 10"/>
</dbReference>
<protein>
    <submittedName>
        <fullName evidence="2">Uncharacterized protein</fullName>
    </submittedName>
</protein>
<evidence type="ECO:0000256" key="1">
    <source>
        <dbReference type="SAM" id="MobiDB-lite"/>
    </source>
</evidence>
<feature type="region of interest" description="Disordered" evidence="1">
    <location>
        <begin position="23"/>
        <end position="67"/>
    </location>
</feature>
<reference evidence="2 3" key="1">
    <citation type="submission" date="2024-01" db="EMBL/GenBank/DDBJ databases">
        <title>Comparative genomics of Cryptococcus and Kwoniella reveals pathogenesis evolution and contrasting modes of karyotype evolution via chromosome fusion or intercentromeric recombination.</title>
        <authorList>
            <person name="Coelho M.A."/>
            <person name="David-Palma M."/>
            <person name="Shea T."/>
            <person name="Bowers K."/>
            <person name="McGinley-Smith S."/>
            <person name="Mohammad A.W."/>
            <person name="Gnirke A."/>
            <person name="Yurkov A.M."/>
            <person name="Nowrousian M."/>
            <person name="Sun S."/>
            <person name="Cuomo C.A."/>
            <person name="Heitman J."/>
        </authorList>
    </citation>
    <scope>NUCLEOTIDE SEQUENCE [LARGE SCALE GENOMIC DNA]</scope>
    <source>
        <strain evidence="2 3">CBS 6074</strain>
    </source>
</reference>
<keyword evidence="3" id="KW-1185">Reference proteome</keyword>
<name>A0AAX4K525_9TREE</name>
<dbReference type="EMBL" id="CP144107">
    <property type="protein sequence ID" value="WWC92224.1"/>
    <property type="molecule type" value="Genomic_DNA"/>
</dbReference>
<evidence type="ECO:0000313" key="3">
    <source>
        <dbReference type="Proteomes" id="UP001355207"/>
    </source>
</evidence>
<evidence type="ECO:0000313" key="2">
    <source>
        <dbReference type="EMBL" id="WWC92224.1"/>
    </source>
</evidence>
<dbReference type="AlphaFoldDB" id="A0AAX4K525"/>
<accession>A0AAX4K525</accession>
<dbReference type="RefSeq" id="XP_066078986.1">
    <property type="nucleotide sequence ID" value="XM_066222889.1"/>
</dbReference>